<dbReference type="PRINTS" id="PR00981">
    <property type="entry name" value="TRNASYNTHSER"/>
</dbReference>
<evidence type="ECO:0000259" key="10">
    <source>
        <dbReference type="PROSITE" id="PS50862"/>
    </source>
</evidence>
<evidence type="ECO:0000256" key="3">
    <source>
        <dbReference type="ARBA" id="ARBA00022741"/>
    </source>
</evidence>
<evidence type="ECO:0000256" key="2">
    <source>
        <dbReference type="ARBA" id="ARBA00022598"/>
    </source>
</evidence>
<gene>
    <name evidence="11" type="ORF">C7212DRAFT_365246</name>
</gene>
<dbReference type="EMBL" id="PYWC01000057">
    <property type="protein sequence ID" value="PWW74750.1"/>
    <property type="molecule type" value="Genomic_DNA"/>
</dbReference>
<sequence length="554" mass="60975">MARNLSIYRPGASSTAWVCSNCRLRPIRSSRHFSIKPDLQPPPTAPKPSINLKSIREFPEYYRQNCLKRNYPSLADAPERIIALYEEWTGLQKGLRGDRERQNTLSAQLRSRNPLTHGPHGGGDKTEVVAEGQEAKESLLAEAKDIKAKISEVEAREKVLEDEMKNLAIQLPNWTHKESPIGTEPKLLGYINSELAPSSQRTAPRASHTQIGAELGLLDFSAAGRVSGWGWYYLLNEAVLLEQALINHALSLAMKRGWRLVAPPNIVYSHMAAACGFCPRDKHGEQQIYTLGEAEGKIQHCLAGTAEIPLAGMYANKTFAEDQLPVKLVGVGRAYRAEAGARGADTKGLFRVHEFTKVELFAWGPPGQEEFSLPKDEPTAITVAAGDPRPTPTANSVEETSPIVEPTNKTTTSASLFDEMLDLQKSIISSLGLHARILEMPTTDLGSSASRKIDIEAYMPSREAKDPWGEISSLSNCTDYQSRRLNTRVKMARKGAPGGVKSEFPWTLNGTAVAVPRVLMTILENGWSEERDGVVVPEVLRGYMGGLEFIGRKK</sequence>
<evidence type="ECO:0000256" key="8">
    <source>
        <dbReference type="SAM" id="Coils"/>
    </source>
</evidence>
<evidence type="ECO:0000256" key="7">
    <source>
        <dbReference type="ARBA" id="ARBA00034892"/>
    </source>
</evidence>
<dbReference type="InterPro" id="IPR045864">
    <property type="entry name" value="aa-tRNA-synth_II/BPL/LPL"/>
</dbReference>
<evidence type="ECO:0000256" key="6">
    <source>
        <dbReference type="ARBA" id="ARBA00031113"/>
    </source>
</evidence>
<dbReference type="SUPFAM" id="SSF55681">
    <property type="entry name" value="Class II aaRS and biotin synthetases"/>
    <property type="match status" value="1"/>
</dbReference>
<organism evidence="11 12">
    <name type="scientific">Tuber magnatum</name>
    <name type="common">white Piedmont truffle</name>
    <dbReference type="NCBI Taxonomy" id="42249"/>
    <lineage>
        <taxon>Eukaryota</taxon>
        <taxon>Fungi</taxon>
        <taxon>Dikarya</taxon>
        <taxon>Ascomycota</taxon>
        <taxon>Pezizomycotina</taxon>
        <taxon>Pezizomycetes</taxon>
        <taxon>Pezizales</taxon>
        <taxon>Tuberaceae</taxon>
        <taxon>Tuber</taxon>
    </lineage>
</organism>
<dbReference type="SUPFAM" id="SSF46589">
    <property type="entry name" value="tRNA-binding arm"/>
    <property type="match status" value="1"/>
</dbReference>
<dbReference type="AlphaFoldDB" id="A0A317SM62"/>
<evidence type="ECO:0000256" key="9">
    <source>
        <dbReference type="SAM" id="MobiDB-lite"/>
    </source>
</evidence>
<dbReference type="STRING" id="42249.A0A317SM62"/>
<evidence type="ECO:0000256" key="4">
    <source>
        <dbReference type="ARBA" id="ARBA00022840"/>
    </source>
</evidence>
<dbReference type="Pfam" id="PF00587">
    <property type="entry name" value="tRNA-synt_2b"/>
    <property type="match status" value="2"/>
</dbReference>
<dbReference type="GO" id="GO:0006434">
    <property type="term" value="P:seryl-tRNA aminoacylation"/>
    <property type="evidence" value="ECO:0007669"/>
    <property type="project" value="InterPro"/>
</dbReference>
<dbReference type="PANTHER" id="PTHR11778">
    <property type="entry name" value="SERYL-TRNA SYNTHETASE"/>
    <property type="match status" value="1"/>
</dbReference>
<keyword evidence="3" id="KW-0547">Nucleotide-binding</keyword>
<dbReference type="EC" id="6.1.1.11" evidence="1"/>
<dbReference type="Gene3D" id="3.30.930.10">
    <property type="entry name" value="Bira Bifunctional Protein, Domain 2"/>
    <property type="match status" value="1"/>
</dbReference>
<dbReference type="OrthoDB" id="10264585at2759"/>
<feature type="region of interest" description="Disordered" evidence="9">
    <location>
        <begin position="95"/>
        <end position="126"/>
    </location>
</feature>
<evidence type="ECO:0000313" key="11">
    <source>
        <dbReference type="EMBL" id="PWW74750.1"/>
    </source>
</evidence>
<evidence type="ECO:0000313" key="12">
    <source>
        <dbReference type="Proteomes" id="UP000246991"/>
    </source>
</evidence>
<keyword evidence="12" id="KW-1185">Reference proteome</keyword>
<dbReference type="InterPro" id="IPR006195">
    <property type="entry name" value="aa-tRNA-synth_II"/>
</dbReference>
<dbReference type="GO" id="GO:0004828">
    <property type="term" value="F:serine-tRNA ligase activity"/>
    <property type="evidence" value="ECO:0007669"/>
    <property type="project" value="UniProtKB-EC"/>
</dbReference>
<dbReference type="Proteomes" id="UP000246991">
    <property type="component" value="Unassembled WGS sequence"/>
</dbReference>
<evidence type="ECO:0000256" key="1">
    <source>
        <dbReference type="ARBA" id="ARBA00012840"/>
    </source>
</evidence>
<keyword evidence="5 11" id="KW-0030">Aminoacyl-tRNA synthetase</keyword>
<evidence type="ECO:0000256" key="5">
    <source>
        <dbReference type="ARBA" id="ARBA00023146"/>
    </source>
</evidence>
<dbReference type="Gene3D" id="1.10.287.40">
    <property type="entry name" value="Serine-tRNA synthetase, tRNA binding domain"/>
    <property type="match status" value="1"/>
</dbReference>
<dbReference type="UniPathway" id="UPA00906">
    <property type="reaction ID" value="UER00895"/>
</dbReference>
<dbReference type="PROSITE" id="PS50862">
    <property type="entry name" value="AA_TRNA_LIGASE_II"/>
    <property type="match status" value="1"/>
</dbReference>
<dbReference type="Pfam" id="PF02403">
    <property type="entry name" value="Seryl_tRNA_N"/>
    <property type="match status" value="1"/>
</dbReference>
<accession>A0A317SM62</accession>
<dbReference type="GO" id="GO:0005524">
    <property type="term" value="F:ATP binding"/>
    <property type="evidence" value="ECO:0007669"/>
    <property type="project" value="UniProtKB-KW"/>
</dbReference>
<protein>
    <recommendedName>
        <fullName evidence="1">serine--tRNA ligase</fullName>
        <ecNumber evidence="1">6.1.1.11</ecNumber>
    </recommendedName>
    <alternativeName>
        <fullName evidence="6">Seryl-tRNA synthetase</fullName>
    </alternativeName>
    <alternativeName>
        <fullName evidence="7">Seryl-tRNA(Ser) synthetase</fullName>
    </alternativeName>
</protein>
<keyword evidence="2" id="KW-0436">Ligase</keyword>
<proteinExistence type="predicted"/>
<dbReference type="InterPro" id="IPR010978">
    <property type="entry name" value="tRNA-bd_arm"/>
</dbReference>
<feature type="compositionally biased region" description="Polar residues" evidence="9">
    <location>
        <begin position="103"/>
        <end position="114"/>
    </location>
</feature>
<name>A0A317SM62_9PEZI</name>
<keyword evidence="8" id="KW-0175">Coiled coil</keyword>
<feature type="domain" description="Aminoacyl-transfer RNA synthetases class-II family profile" evidence="10">
    <location>
        <begin position="324"/>
        <end position="537"/>
    </location>
</feature>
<dbReference type="InterPro" id="IPR002314">
    <property type="entry name" value="aa-tRNA-synt_IIb"/>
</dbReference>
<keyword evidence="4" id="KW-0067">ATP-binding</keyword>
<dbReference type="InterPro" id="IPR042103">
    <property type="entry name" value="SerRS_1_N_sf"/>
</dbReference>
<dbReference type="InterPro" id="IPR015866">
    <property type="entry name" value="Ser-tRNA-synth_1_N"/>
</dbReference>
<reference evidence="11 12" key="1">
    <citation type="submission" date="2018-03" db="EMBL/GenBank/DDBJ databases">
        <title>Genomes of Pezizomycetes fungi and the evolution of truffles.</title>
        <authorList>
            <person name="Murat C."/>
            <person name="Payen T."/>
            <person name="Noel B."/>
            <person name="Kuo A."/>
            <person name="Martin F.M."/>
        </authorList>
    </citation>
    <scope>NUCLEOTIDE SEQUENCE [LARGE SCALE GENOMIC DNA]</scope>
    <source>
        <strain evidence="11">091103-1</strain>
    </source>
</reference>
<dbReference type="InterPro" id="IPR002317">
    <property type="entry name" value="Ser-tRNA-ligase_type_1"/>
</dbReference>
<comment type="caution">
    <text evidence="11">The sequence shown here is derived from an EMBL/GenBank/DDBJ whole genome shotgun (WGS) entry which is preliminary data.</text>
</comment>
<feature type="coiled-coil region" evidence="8">
    <location>
        <begin position="129"/>
        <end position="170"/>
    </location>
</feature>